<dbReference type="Gene3D" id="2.60.120.260">
    <property type="entry name" value="Galactose-binding domain-like"/>
    <property type="match status" value="1"/>
</dbReference>
<feature type="domain" description="SGNH hydrolase-type esterase" evidence="1">
    <location>
        <begin position="148"/>
        <end position="317"/>
    </location>
</feature>
<proteinExistence type="predicted"/>
<sequence length="342" mass="36286">MTAIRLDPDVPGIWRGCLAWTPVGGAWQPWRLPPDRIHTAHAPDLVARARMAAGVRAAVRTDATALELRVIALDDEMAPVDVVVDGALWRREPLAAGTSTIRVTLPPGTKVVEVWLPQYGEAQIGPLVLHGAATADVTGGGDFRWVTYGSSITQCRTASGPSETWPALVARRLGWELTCLGFSGECHLDPVAARAIAATRADLISLCLGINVYGRGSFGPRTLAGQVSGFIETVRDAHPGVPIVVISPITSPSRERLPNAATMTLEDVRGAVGDAVAALRHGGEARLHLVDGPSVLGPKDAHLLPDGLHPNADGYRLMAERLAPRLAHHGRATDVGSTQRLR</sequence>
<dbReference type="SUPFAM" id="SSF52266">
    <property type="entry name" value="SGNH hydrolase"/>
    <property type="match status" value="1"/>
</dbReference>
<dbReference type="InterPro" id="IPR048977">
    <property type="entry name" value="SsfX3-like_N"/>
</dbReference>
<dbReference type="InterPro" id="IPR051532">
    <property type="entry name" value="Ester_Hydrolysis_Enzymes"/>
</dbReference>
<reference evidence="3" key="1">
    <citation type="submission" date="2020-08" db="EMBL/GenBank/DDBJ databases">
        <title>Whole genome shotgun sequence of Polymorphospora rubra NBRC 101157.</title>
        <authorList>
            <person name="Komaki H."/>
            <person name="Tamura T."/>
        </authorList>
    </citation>
    <scope>NUCLEOTIDE SEQUENCE</scope>
    <source>
        <strain evidence="3">NBRC 101157</strain>
    </source>
</reference>
<evidence type="ECO:0000313" key="4">
    <source>
        <dbReference type="Proteomes" id="UP000680866"/>
    </source>
</evidence>
<dbReference type="RefSeq" id="WP_212817392.1">
    <property type="nucleotide sequence ID" value="NZ_AP023359.1"/>
</dbReference>
<name>A0A810N923_9ACTN</name>
<dbReference type="EMBL" id="AP023359">
    <property type="protein sequence ID" value="BCJ68093.1"/>
    <property type="molecule type" value="Genomic_DNA"/>
</dbReference>
<dbReference type="Gene3D" id="3.40.50.1110">
    <property type="entry name" value="SGNH hydrolase"/>
    <property type="match status" value="1"/>
</dbReference>
<dbReference type="KEGG" id="pry:Prubr_51140"/>
<evidence type="ECO:0000259" key="2">
    <source>
        <dbReference type="Pfam" id="PF21181"/>
    </source>
</evidence>
<organism evidence="3 4">
    <name type="scientific">Polymorphospora rubra</name>
    <dbReference type="NCBI Taxonomy" id="338584"/>
    <lineage>
        <taxon>Bacteria</taxon>
        <taxon>Bacillati</taxon>
        <taxon>Actinomycetota</taxon>
        <taxon>Actinomycetes</taxon>
        <taxon>Micromonosporales</taxon>
        <taxon>Micromonosporaceae</taxon>
        <taxon>Polymorphospora</taxon>
    </lineage>
</organism>
<dbReference type="AlphaFoldDB" id="A0A810N923"/>
<keyword evidence="4" id="KW-1185">Reference proteome</keyword>
<dbReference type="Proteomes" id="UP000680866">
    <property type="component" value="Chromosome"/>
</dbReference>
<protein>
    <submittedName>
        <fullName evidence="3">Lipase</fullName>
    </submittedName>
</protein>
<feature type="domain" description="SsfX3-like N-terminal" evidence="2">
    <location>
        <begin position="15"/>
        <end position="119"/>
    </location>
</feature>
<dbReference type="PANTHER" id="PTHR30383">
    <property type="entry name" value="THIOESTERASE 1/PROTEASE 1/LYSOPHOSPHOLIPASE L1"/>
    <property type="match status" value="1"/>
</dbReference>
<evidence type="ECO:0000313" key="3">
    <source>
        <dbReference type="EMBL" id="BCJ68093.1"/>
    </source>
</evidence>
<gene>
    <name evidence="3" type="ORF">Prubr_51140</name>
</gene>
<dbReference type="Pfam" id="PF13472">
    <property type="entry name" value="Lipase_GDSL_2"/>
    <property type="match status" value="1"/>
</dbReference>
<evidence type="ECO:0000259" key="1">
    <source>
        <dbReference type="Pfam" id="PF13472"/>
    </source>
</evidence>
<dbReference type="InterPro" id="IPR036514">
    <property type="entry name" value="SGNH_hydro_sf"/>
</dbReference>
<dbReference type="InterPro" id="IPR013830">
    <property type="entry name" value="SGNH_hydro"/>
</dbReference>
<accession>A0A810N923</accession>
<dbReference type="Pfam" id="PF21181">
    <property type="entry name" value="SsfX3_N"/>
    <property type="match status" value="1"/>
</dbReference>